<proteinExistence type="predicted"/>
<dbReference type="InterPro" id="IPR046342">
    <property type="entry name" value="CBS_dom_sf"/>
</dbReference>
<dbReference type="AlphaFoldDB" id="A0A1I4KHM0"/>
<dbReference type="EMBL" id="FOUB01000004">
    <property type="protein sequence ID" value="SFL78268.1"/>
    <property type="molecule type" value="Genomic_DNA"/>
</dbReference>
<keyword evidence="2" id="KW-1185">Reference proteome</keyword>
<gene>
    <name evidence="1" type="ORF">SAMN05421863_100466</name>
</gene>
<protein>
    <recommendedName>
        <fullName evidence="3">CBS domain-containing protein</fullName>
    </recommendedName>
</protein>
<evidence type="ECO:0008006" key="3">
    <source>
        <dbReference type="Google" id="ProtNLM"/>
    </source>
</evidence>
<evidence type="ECO:0000313" key="2">
    <source>
        <dbReference type="Proteomes" id="UP000183287"/>
    </source>
</evidence>
<accession>A0A1I4KHM0</accession>
<organism evidence="1 2">
    <name type="scientific">Nitrosomonas communis</name>
    <dbReference type="NCBI Taxonomy" id="44574"/>
    <lineage>
        <taxon>Bacteria</taxon>
        <taxon>Pseudomonadati</taxon>
        <taxon>Pseudomonadota</taxon>
        <taxon>Betaproteobacteria</taxon>
        <taxon>Nitrosomonadales</taxon>
        <taxon>Nitrosomonadaceae</taxon>
        <taxon>Nitrosomonas</taxon>
    </lineage>
</organism>
<name>A0A1I4KHM0_9PROT</name>
<dbReference type="Proteomes" id="UP000183287">
    <property type="component" value="Unassembled WGS sequence"/>
</dbReference>
<dbReference type="SUPFAM" id="SSF54631">
    <property type="entry name" value="CBS-domain pair"/>
    <property type="match status" value="1"/>
</dbReference>
<reference evidence="2" key="1">
    <citation type="submission" date="2016-10" db="EMBL/GenBank/DDBJ databases">
        <authorList>
            <person name="Varghese N."/>
            <person name="Submissions S."/>
        </authorList>
    </citation>
    <scope>NUCLEOTIDE SEQUENCE [LARGE SCALE GENOMIC DNA]</scope>
    <source>
        <strain evidence="2">Nm44</strain>
    </source>
</reference>
<evidence type="ECO:0000313" key="1">
    <source>
        <dbReference type="EMBL" id="SFL78268.1"/>
    </source>
</evidence>
<dbReference type="Gene3D" id="3.90.1280.20">
    <property type="match status" value="1"/>
</dbReference>
<sequence length="68" mass="7276">MEEHDCVSVLVGENNKLVGLITDRNIVMRCVAKDKAPAEMTAGGCTTPEILYSFGTGSGRRAEKYGGK</sequence>